<gene>
    <name evidence="2" type="ORF">SCE1572_29735</name>
</gene>
<dbReference type="PROSITE" id="PS50404">
    <property type="entry name" value="GST_NTER"/>
    <property type="match status" value="1"/>
</dbReference>
<dbReference type="EMBL" id="CP003969">
    <property type="protein sequence ID" value="AGP38294.1"/>
    <property type="molecule type" value="Genomic_DNA"/>
</dbReference>
<feature type="domain" description="GST N-terminal" evidence="1">
    <location>
        <begin position="12"/>
        <end position="91"/>
    </location>
</feature>
<dbReference type="Proteomes" id="UP000014803">
    <property type="component" value="Chromosome"/>
</dbReference>
<evidence type="ECO:0000313" key="3">
    <source>
        <dbReference type="Proteomes" id="UP000014803"/>
    </source>
</evidence>
<dbReference type="InterPro" id="IPR036249">
    <property type="entry name" value="Thioredoxin-like_sf"/>
</dbReference>
<dbReference type="KEGG" id="scu:SCE1572_29735"/>
<dbReference type="SUPFAM" id="SSF52833">
    <property type="entry name" value="Thioredoxin-like"/>
    <property type="match status" value="1"/>
</dbReference>
<proteinExistence type="predicted"/>
<dbReference type="RefSeq" id="WP_020737855.1">
    <property type="nucleotide sequence ID" value="NC_021658.1"/>
</dbReference>
<dbReference type="AlphaFoldDB" id="S4Y0J9"/>
<evidence type="ECO:0000313" key="2">
    <source>
        <dbReference type="EMBL" id="AGP38294.1"/>
    </source>
</evidence>
<dbReference type="Gene3D" id="1.20.1050.10">
    <property type="match status" value="1"/>
</dbReference>
<dbReference type="eggNOG" id="COG0625">
    <property type="taxonomic scope" value="Bacteria"/>
</dbReference>
<dbReference type="HOGENOM" id="CLU_1330754_0_0_7"/>
<dbReference type="Gene3D" id="3.40.30.10">
    <property type="entry name" value="Glutaredoxin"/>
    <property type="match status" value="1"/>
</dbReference>
<reference evidence="2 3" key="1">
    <citation type="journal article" date="2013" name="Sci. Rep.">
        <title>Extraordinary expansion of a Sorangium cellulosum genome from an alkaline milieu.</title>
        <authorList>
            <person name="Han K."/>
            <person name="Li Z.F."/>
            <person name="Peng R."/>
            <person name="Zhu L.P."/>
            <person name="Zhou T."/>
            <person name="Wang L.G."/>
            <person name="Li S.G."/>
            <person name="Zhang X.B."/>
            <person name="Hu W."/>
            <person name="Wu Z.H."/>
            <person name="Qin N."/>
            <person name="Li Y.Z."/>
        </authorList>
    </citation>
    <scope>NUCLEOTIDE SEQUENCE [LARGE SCALE GENOMIC DNA]</scope>
    <source>
        <strain evidence="2 3">So0157-2</strain>
    </source>
</reference>
<name>S4Y0J9_SORCE</name>
<organism evidence="2 3">
    <name type="scientific">Sorangium cellulosum So0157-2</name>
    <dbReference type="NCBI Taxonomy" id="1254432"/>
    <lineage>
        <taxon>Bacteria</taxon>
        <taxon>Pseudomonadati</taxon>
        <taxon>Myxococcota</taxon>
        <taxon>Polyangia</taxon>
        <taxon>Polyangiales</taxon>
        <taxon>Polyangiaceae</taxon>
        <taxon>Sorangium</taxon>
    </lineage>
</organism>
<dbReference type="CDD" id="cd00570">
    <property type="entry name" value="GST_N_family"/>
    <property type="match status" value="1"/>
</dbReference>
<dbReference type="InterPro" id="IPR004045">
    <property type="entry name" value="Glutathione_S-Trfase_N"/>
</dbReference>
<accession>S4Y0J9</accession>
<sequence>MRVTEPTPDPASIPTLVGRSSSHFTRVTRLFAAELGVAYAFEVVPDLRSADAADYAGNPALRLPILRTGATTWLGSLNICRELARRAPAPRRVVWPEHLTEALTANAQELVVQAMATEVTLIMGQLAGTPKDDAQLVKLQKSLLNMLAWLDDNIEAVRAGLPRDRDLSYLEACAFCLVTHLEFRKLLPTSGYRALSAFCDDFGQRASAQATAYRFDAP</sequence>
<protein>
    <recommendedName>
        <fullName evidence="1">GST N-terminal domain-containing protein</fullName>
    </recommendedName>
</protein>
<dbReference type="Pfam" id="PF13409">
    <property type="entry name" value="GST_N_2"/>
    <property type="match status" value="1"/>
</dbReference>
<dbReference type="PATRIC" id="fig|1254432.3.peg.6712"/>
<evidence type="ECO:0000259" key="1">
    <source>
        <dbReference type="PROSITE" id="PS50404"/>
    </source>
</evidence>